<organism evidence="1">
    <name type="scientific">viral metagenome</name>
    <dbReference type="NCBI Taxonomy" id="1070528"/>
    <lineage>
        <taxon>unclassified sequences</taxon>
        <taxon>metagenomes</taxon>
        <taxon>organismal metagenomes</taxon>
    </lineage>
</organism>
<dbReference type="EMBL" id="MN739929">
    <property type="protein sequence ID" value="QHT78213.1"/>
    <property type="molecule type" value="Genomic_DNA"/>
</dbReference>
<protein>
    <submittedName>
        <fullName evidence="1">Uncharacterized protein</fullName>
    </submittedName>
</protein>
<sequence>MSSTTPVSRSSLPTSLQPAIKRAKLAIQALLLDPTSTVKLANAQREIQNADCVSAQNGRRRQWRHEALIVPHYNLISGSWYCEAREPSWEIDKMPQWAYNGSLEPNIGTMINGFEYTYAPKSSER</sequence>
<dbReference type="AlphaFoldDB" id="A0A6C0HDY0"/>
<accession>A0A6C0HDY0</accession>
<name>A0A6C0HDY0_9ZZZZ</name>
<reference evidence="1" key="1">
    <citation type="journal article" date="2020" name="Nature">
        <title>Giant virus diversity and host interactions through global metagenomics.</title>
        <authorList>
            <person name="Schulz F."/>
            <person name="Roux S."/>
            <person name="Paez-Espino D."/>
            <person name="Jungbluth S."/>
            <person name="Walsh D.A."/>
            <person name="Denef V.J."/>
            <person name="McMahon K.D."/>
            <person name="Konstantinidis K.T."/>
            <person name="Eloe-Fadrosh E.A."/>
            <person name="Kyrpides N.C."/>
            <person name="Woyke T."/>
        </authorList>
    </citation>
    <scope>NUCLEOTIDE SEQUENCE</scope>
    <source>
        <strain evidence="1">GVMAG-M-3300023179-91</strain>
    </source>
</reference>
<evidence type="ECO:0000313" key="1">
    <source>
        <dbReference type="EMBL" id="QHT78213.1"/>
    </source>
</evidence>
<proteinExistence type="predicted"/>